<evidence type="ECO:0000313" key="10">
    <source>
        <dbReference type="EMBL" id="CAL1693890.1"/>
    </source>
</evidence>
<proteinExistence type="predicted"/>
<evidence type="ECO:0000256" key="4">
    <source>
        <dbReference type="ARBA" id="ARBA00022771"/>
    </source>
</evidence>
<dbReference type="InterPro" id="IPR036236">
    <property type="entry name" value="Znf_C2H2_sf"/>
</dbReference>
<evidence type="ECO:0000256" key="3">
    <source>
        <dbReference type="ARBA" id="ARBA00022737"/>
    </source>
</evidence>
<evidence type="ECO:0000256" key="5">
    <source>
        <dbReference type="ARBA" id="ARBA00022833"/>
    </source>
</evidence>
<feature type="region of interest" description="Disordered" evidence="8">
    <location>
        <begin position="85"/>
        <end position="169"/>
    </location>
</feature>
<evidence type="ECO:0000256" key="8">
    <source>
        <dbReference type="SAM" id="MobiDB-lite"/>
    </source>
</evidence>
<evidence type="ECO:0000259" key="9">
    <source>
        <dbReference type="PROSITE" id="PS50157"/>
    </source>
</evidence>
<protein>
    <recommendedName>
        <fullName evidence="9">C2H2-type domain-containing protein</fullName>
    </recommendedName>
</protein>
<keyword evidence="4 7" id="KW-0863">Zinc-finger</keyword>
<organism evidence="10 11">
    <name type="scientific">Somion occarium</name>
    <dbReference type="NCBI Taxonomy" id="3059160"/>
    <lineage>
        <taxon>Eukaryota</taxon>
        <taxon>Fungi</taxon>
        <taxon>Dikarya</taxon>
        <taxon>Basidiomycota</taxon>
        <taxon>Agaricomycotina</taxon>
        <taxon>Agaricomycetes</taxon>
        <taxon>Polyporales</taxon>
        <taxon>Cerrenaceae</taxon>
        <taxon>Somion</taxon>
    </lineage>
</organism>
<keyword evidence="5" id="KW-0862">Zinc</keyword>
<dbReference type="EMBL" id="OZ037944">
    <property type="protein sequence ID" value="CAL1693890.1"/>
    <property type="molecule type" value="Genomic_DNA"/>
</dbReference>
<reference evidence="11" key="1">
    <citation type="submission" date="2024-04" db="EMBL/GenBank/DDBJ databases">
        <authorList>
            <person name="Shaw F."/>
            <person name="Minotto A."/>
        </authorList>
    </citation>
    <scope>NUCLEOTIDE SEQUENCE [LARGE SCALE GENOMIC DNA]</scope>
</reference>
<name>A0ABP1CEI5_9APHY</name>
<feature type="domain" description="C2H2-type" evidence="9">
    <location>
        <begin position="35"/>
        <end position="63"/>
    </location>
</feature>
<feature type="compositionally biased region" description="Polar residues" evidence="8">
    <location>
        <begin position="337"/>
        <end position="349"/>
    </location>
</feature>
<evidence type="ECO:0000313" key="11">
    <source>
        <dbReference type="Proteomes" id="UP001497453"/>
    </source>
</evidence>
<feature type="compositionally biased region" description="Low complexity" evidence="8">
    <location>
        <begin position="287"/>
        <end position="298"/>
    </location>
</feature>
<dbReference type="PANTHER" id="PTHR40626">
    <property type="entry name" value="MIP31509P"/>
    <property type="match status" value="1"/>
</dbReference>
<dbReference type="Gene3D" id="3.30.160.60">
    <property type="entry name" value="Classic Zinc Finger"/>
    <property type="match status" value="2"/>
</dbReference>
<keyword evidence="3" id="KW-0677">Repeat</keyword>
<evidence type="ECO:0000256" key="1">
    <source>
        <dbReference type="ARBA" id="ARBA00004123"/>
    </source>
</evidence>
<keyword evidence="2" id="KW-0479">Metal-binding</keyword>
<comment type="subcellular location">
    <subcellularLocation>
        <location evidence="1">Nucleus</location>
    </subcellularLocation>
</comment>
<dbReference type="PANTHER" id="PTHR40626:SF11">
    <property type="entry name" value="ZINC FINGER PROTEIN YPR022C"/>
    <property type="match status" value="1"/>
</dbReference>
<dbReference type="Proteomes" id="UP001497453">
    <property type="component" value="Chromosome 1"/>
</dbReference>
<evidence type="ECO:0000256" key="6">
    <source>
        <dbReference type="ARBA" id="ARBA00023242"/>
    </source>
</evidence>
<feature type="region of interest" description="Disordered" evidence="8">
    <location>
        <begin position="264"/>
        <end position="349"/>
    </location>
</feature>
<feature type="region of interest" description="Disordered" evidence="8">
    <location>
        <begin position="363"/>
        <end position="439"/>
    </location>
</feature>
<sequence>MVKAHIPKAPQGGKDTTTTKKKTSSKKKSIEAGAWPCKMAGCSKVFAREADLKRHQRTTKLHTAPGFQCPQCDATFTRTDALRRHQKSRHNGVVIETQDASRSNQEPAEGEAGPSGSQSSSRSGSPAGSNDDRASDESNSSPVASTSNLASGPSSYYRPHTMHIGYPPRPPPMMIDPNYPPPVAIPTSAARLQHPGWHPPPAGWASDGTPLPPGPVYSMSPYYPQPSPYYRHHVMPSMPHPMHPSMYPEYVTHHYPPPMHSGGPMPYGIPHPPLSAVTGVAPPPPQSDGGSSTRSSPSRTDEGGPEEDTTNHPTSGDAFATSQSNGLVQKDVVDATPSESSTDNMNQTAANILEATVKALLQKGAEQVSNPPADGSLQRLSHQEATSMLEASMKTAKGIEQEPQPPEPDSSNSVGDGGLGDQDAEGEADTDTIPNEGVSVSMAALPLQTNVIWASTSINPEANVIPTPAAS</sequence>
<evidence type="ECO:0000256" key="2">
    <source>
        <dbReference type="ARBA" id="ARBA00022723"/>
    </source>
</evidence>
<dbReference type="InterPro" id="IPR051059">
    <property type="entry name" value="VerF-like"/>
</dbReference>
<dbReference type="SUPFAM" id="SSF57667">
    <property type="entry name" value="beta-beta-alpha zinc fingers"/>
    <property type="match status" value="1"/>
</dbReference>
<accession>A0ABP1CEI5</accession>
<feature type="compositionally biased region" description="Polar residues" evidence="8">
    <location>
        <begin position="137"/>
        <end position="154"/>
    </location>
</feature>
<feature type="region of interest" description="Disordered" evidence="8">
    <location>
        <begin position="1"/>
        <end position="32"/>
    </location>
</feature>
<feature type="domain" description="C2H2-type" evidence="9">
    <location>
        <begin position="67"/>
        <end position="92"/>
    </location>
</feature>
<dbReference type="SMART" id="SM00355">
    <property type="entry name" value="ZnF_C2H2"/>
    <property type="match status" value="2"/>
</dbReference>
<keyword evidence="6" id="KW-0539">Nucleus</keyword>
<gene>
    <name evidence="10" type="ORF">GFSPODELE1_LOCUS47</name>
</gene>
<keyword evidence="11" id="KW-1185">Reference proteome</keyword>
<dbReference type="InterPro" id="IPR013087">
    <property type="entry name" value="Znf_C2H2_type"/>
</dbReference>
<evidence type="ECO:0000256" key="7">
    <source>
        <dbReference type="PROSITE-ProRule" id="PRU00042"/>
    </source>
</evidence>
<dbReference type="Pfam" id="PF00096">
    <property type="entry name" value="zf-C2H2"/>
    <property type="match status" value="2"/>
</dbReference>
<feature type="compositionally biased region" description="Low complexity" evidence="8">
    <location>
        <begin position="110"/>
        <end position="129"/>
    </location>
</feature>
<dbReference type="PROSITE" id="PS00028">
    <property type="entry name" value="ZINC_FINGER_C2H2_1"/>
    <property type="match status" value="1"/>
</dbReference>
<dbReference type="PROSITE" id="PS50157">
    <property type="entry name" value="ZINC_FINGER_C2H2_2"/>
    <property type="match status" value="2"/>
</dbReference>